<evidence type="ECO:0000256" key="5">
    <source>
        <dbReference type="ARBA" id="ARBA00030643"/>
    </source>
</evidence>
<evidence type="ECO:0000256" key="6">
    <source>
        <dbReference type="ARBA" id="ARBA00047806"/>
    </source>
</evidence>
<evidence type="ECO:0000256" key="2">
    <source>
        <dbReference type="ARBA" id="ARBA00012502"/>
    </source>
</evidence>
<dbReference type="Pfam" id="PF01625">
    <property type="entry name" value="PMSR"/>
    <property type="match status" value="1"/>
</dbReference>
<dbReference type="AlphaFoldDB" id="A0A485L3I7"/>
<evidence type="ECO:0000256" key="3">
    <source>
        <dbReference type="ARBA" id="ARBA00023002"/>
    </source>
</evidence>
<dbReference type="InterPro" id="IPR036509">
    <property type="entry name" value="Met_Sox_Rdtase_MsrA_sf"/>
</dbReference>
<dbReference type="OrthoDB" id="77405at2759"/>
<name>A0A485L3I7_9STRA</name>
<evidence type="ECO:0000313" key="10">
    <source>
        <dbReference type="EMBL" id="VFT92428.1"/>
    </source>
</evidence>
<keyword evidence="11" id="KW-1185">Reference proteome</keyword>
<feature type="domain" description="Peptide methionine sulphoxide reductase MsrA" evidence="8">
    <location>
        <begin position="31"/>
        <end position="174"/>
    </location>
</feature>
<dbReference type="EMBL" id="CAADRA010005723">
    <property type="protein sequence ID" value="VFT92428.1"/>
    <property type="molecule type" value="Genomic_DNA"/>
</dbReference>
<reference evidence="10 11" key="1">
    <citation type="submission" date="2019-03" db="EMBL/GenBank/DDBJ databases">
        <authorList>
            <person name="Gaulin E."/>
            <person name="Dumas B."/>
        </authorList>
    </citation>
    <scope>NUCLEOTIDE SEQUENCE [LARGE SCALE GENOMIC DNA]</scope>
    <source>
        <strain evidence="10">CBS 568.67</strain>
    </source>
</reference>
<dbReference type="EC" id="1.8.4.11" evidence="2"/>
<dbReference type="NCBIfam" id="TIGR00401">
    <property type="entry name" value="msrA"/>
    <property type="match status" value="1"/>
</dbReference>
<evidence type="ECO:0000313" key="11">
    <source>
        <dbReference type="Proteomes" id="UP000332933"/>
    </source>
</evidence>
<protein>
    <recommendedName>
        <fullName evidence="2">peptide-methionine (S)-S-oxide reductase</fullName>
        <ecNumber evidence="2">1.8.4.11</ecNumber>
    </recommendedName>
    <alternativeName>
        <fullName evidence="5">Peptide-methionine (S)-S-oxide reductase</fullName>
    </alternativeName>
    <alternativeName>
        <fullName evidence="4">Protein-methionine-S-oxide reductase</fullName>
    </alternativeName>
</protein>
<dbReference type="SUPFAM" id="SSF55068">
    <property type="entry name" value="Peptide methionine sulfoxide reductase"/>
    <property type="match status" value="1"/>
</dbReference>
<dbReference type="GO" id="GO:0005737">
    <property type="term" value="C:cytoplasm"/>
    <property type="evidence" value="ECO:0007669"/>
    <property type="project" value="TreeGrafter"/>
</dbReference>
<reference evidence="9" key="2">
    <citation type="submission" date="2019-06" db="EMBL/GenBank/DDBJ databases">
        <title>Genomics analysis of Aphanomyces spp. identifies a new class of oomycete effector associated with host adaptation.</title>
        <authorList>
            <person name="Gaulin E."/>
        </authorList>
    </citation>
    <scope>NUCLEOTIDE SEQUENCE</scope>
    <source>
        <strain evidence="9">CBS 578.67</strain>
    </source>
</reference>
<evidence type="ECO:0000256" key="7">
    <source>
        <dbReference type="ARBA" id="ARBA00048782"/>
    </source>
</evidence>
<evidence type="ECO:0000259" key="8">
    <source>
        <dbReference type="Pfam" id="PF01625"/>
    </source>
</evidence>
<organism evidence="10 11">
    <name type="scientific">Aphanomyces stellatus</name>
    <dbReference type="NCBI Taxonomy" id="120398"/>
    <lineage>
        <taxon>Eukaryota</taxon>
        <taxon>Sar</taxon>
        <taxon>Stramenopiles</taxon>
        <taxon>Oomycota</taxon>
        <taxon>Saprolegniomycetes</taxon>
        <taxon>Saprolegniales</taxon>
        <taxon>Verrucalvaceae</taxon>
        <taxon>Aphanomyces</taxon>
    </lineage>
</organism>
<comment type="similarity">
    <text evidence="1">Belongs to the MsrA Met sulfoxide reductase family.</text>
</comment>
<evidence type="ECO:0000256" key="4">
    <source>
        <dbReference type="ARBA" id="ARBA00030273"/>
    </source>
</evidence>
<gene>
    <name evidence="10" type="primary">Aste57867_15631</name>
    <name evidence="9" type="ORF">As57867_015575</name>
    <name evidence="10" type="ORF">ASTE57867_15631</name>
</gene>
<accession>A0A485L3I7</accession>
<dbReference type="Gene3D" id="3.30.1060.10">
    <property type="entry name" value="Peptide methionine sulphoxide reductase MsrA"/>
    <property type="match status" value="1"/>
</dbReference>
<dbReference type="GO" id="GO:0034599">
    <property type="term" value="P:cellular response to oxidative stress"/>
    <property type="evidence" value="ECO:0007669"/>
    <property type="project" value="TreeGrafter"/>
</dbReference>
<dbReference type="PANTHER" id="PTHR42799">
    <property type="entry name" value="MITOCHONDRIAL PEPTIDE METHIONINE SULFOXIDE REDUCTASE"/>
    <property type="match status" value="1"/>
</dbReference>
<evidence type="ECO:0000313" key="9">
    <source>
        <dbReference type="EMBL" id="KAF0693411.1"/>
    </source>
</evidence>
<dbReference type="EMBL" id="VJMH01005702">
    <property type="protein sequence ID" value="KAF0693411.1"/>
    <property type="molecule type" value="Genomic_DNA"/>
</dbReference>
<evidence type="ECO:0000256" key="1">
    <source>
        <dbReference type="ARBA" id="ARBA00005591"/>
    </source>
</evidence>
<sequence length="190" mass="20860">MHFLRWDLGCCGSSAIASDAPGDVAASLPLATFAAGCFWGVQLHFQRLDGVVESHVGYCGGTIDNPTYSQVRKGNTGHAEALQVQFDPARISYPQLLDKFWSMHNPTTKDQQKNDVGSQYRSAIFYHSEAQRVEAVASMKAHATNHDKPIVTEIVPAGRFFMAEDYHQKYLEKGGQCAGTGNTDLVRCYG</sequence>
<comment type="catalytic activity">
    <reaction evidence="6">
        <text>L-methionyl-[protein] + [thioredoxin]-disulfide + H2O = L-methionyl-(S)-S-oxide-[protein] + [thioredoxin]-dithiol</text>
        <dbReference type="Rhea" id="RHEA:14217"/>
        <dbReference type="Rhea" id="RHEA-COMP:10698"/>
        <dbReference type="Rhea" id="RHEA-COMP:10700"/>
        <dbReference type="Rhea" id="RHEA-COMP:12313"/>
        <dbReference type="Rhea" id="RHEA-COMP:12315"/>
        <dbReference type="ChEBI" id="CHEBI:15377"/>
        <dbReference type="ChEBI" id="CHEBI:16044"/>
        <dbReference type="ChEBI" id="CHEBI:29950"/>
        <dbReference type="ChEBI" id="CHEBI:44120"/>
        <dbReference type="ChEBI" id="CHEBI:50058"/>
        <dbReference type="EC" id="1.8.4.11"/>
    </reaction>
</comment>
<dbReference type="InterPro" id="IPR002569">
    <property type="entry name" value="Met_Sox_Rdtase_MsrA_dom"/>
</dbReference>
<dbReference type="Proteomes" id="UP000332933">
    <property type="component" value="Unassembled WGS sequence"/>
</dbReference>
<comment type="catalytic activity">
    <reaction evidence="7">
        <text>[thioredoxin]-disulfide + L-methionine + H2O = L-methionine (S)-S-oxide + [thioredoxin]-dithiol</text>
        <dbReference type="Rhea" id="RHEA:19993"/>
        <dbReference type="Rhea" id="RHEA-COMP:10698"/>
        <dbReference type="Rhea" id="RHEA-COMP:10700"/>
        <dbReference type="ChEBI" id="CHEBI:15377"/>
        <dbReference type="ChEBI" id="CHEBI:29950"/>
        <dbReference type="ChEBI" id="CHEBI:50058"/>
        <dbReference type="ChEBI" id="CHEBI:57844"/>
        <dbReference type="ChEBI" id="CHEBI:58772"/>
        <dbReference type="EC" id="1.8.4.11"/>
    </reaction>
</comment>
<keyword evidence="3" id="KW-0560">Oxidoreductase</keyword>
<dbReference type="GO" id="GO:0008113">
    <property type="term" value="F:peptide-methionine (S)-S-oxide reductase activity"/>
    <property type="evidence" value="ECO:0007669"/>
    <property type="project" value="UniProtKB-EC"/>
</dbReference>
<dbReference type="InterPro" id="IPR050162">
    <property type="entry name" value="MsrA_MetSO_reductase"/>
</dbReference>
<dbReference type="HAMAP" id="MF_01401">
    <property type="entry name" value="MsrA"/>
    <property type="match status" value="1"/>
</dbReference>
<dbReference type="PANTHER" id="PTHR42799:SF2">
    <property type="entry name" value="MITOCHONDRIAL PEPTIDE METHIONINE SULFOXIDE REDUCTASE"/>
    <property type="match status" value="1"/>
</dbReference>
<proteinExistence type="inferred from homology"/>